<feature type="region of interest" description="Disordered" evidence="1">
    <location>
        <begin position="23"/>
        <end position="81"/>
    </location>
</feature>
<name>A0A0G0GXE8_9BACT</name>
<feature type="compositionally biased region" description="Basic and acidic residues" evidence="1">
    <location>
        <begin position="65"/>
        <end position="81"/>
    </location>
</feature>
<accession>A0A0G0GXE8</accession>
<evidence type="ECO:0000313" key="2">
    <source>
        <dbReference type="EMBL" id="KKQ35648.1"/>
    </source>
</evidence>
<reference evidence="2 3" key="1">
    <citation type="journal article" date="2015" name="Nature">
        <title>rRNA introns, odd ribosomes, and small enigmatic genomes across a large radiation of phyla.</title>
        <authorList>
            <person name="Brown C.T."/>
            <person name="Hug L.A."/>
            <person name="Thomas B.C."/>
            <person name="Sharon I."/>
            <person name="Castelle C.J."/>
            <person name="Singh A."/>
            <person name="Wilkins M.J."/>
            <person name="Williams K.H."/>
            <person name="Banfield J.F."/>
        </authorList>
    </citation>
    <scope>NUCLEOTIDE SEQUENCE [LARGE SCALE GENOMIC DNA]</scope>
</reference>
<gene>
    <name evidence="2" type="ORF">US50_C0009G0014</name>
</gene>
<evidence type="ECO:0000313" key="3">
    <source>
        <dbReference type="Proteomes" id="UP000033876"/>
    </source>
</evidence>
<dbReference type="AlphaFoldDB" id="A0A0G0GXE8"/>
<proteinExistence type="predicted"/>
<organism evidence="2 3">
    <name type="scientific">Candidatus Nomurabacteria bacterium GW2011_GWB1_37_5</name>
    <dbReference type="NCBI Taxonomy" id="1618742"/>
    <lineage>
        <taxon>Bacteria</taxon>
        <taxon>Candidatus Nomuraibacteriota</taxon>
    </lineage>
</organism>
<dbReference type="EMBL" id="LBTF01000009">
    <property type="protein sequence ID" value="KKQ35648.1"/>
    <property type="molecule type" value="Genomic_DNA"/>
</dbReference>
<dbReference type="Proteomes" id="UP000033876">
    <property type="component" value="Unassembled WGS sequence"/>
</dbReference>
<sequence>EELILPHKEATRIDTEIKSPVPNLAEQKMAGAFSMPKKETDYSEKPATSPQPSPKIGEGASTDEPIVRHKDRTDPYRLPPD</sequence>
<feature type="non-terminal residue" evidence="2">
    <location>
        <position position="1"/>
    </location>
</feature>
<protein>
    <submittedName>
        <fullName evidence="2">Uncharacterized protein</fullName>
    </submittedName>
</protein>
<comment type="caution">
    <text evidence="2">The sequence shown here is derived from an EMBL/GenBank/DDBJ whole genome shotgun (WGS) entry which is preliminary data.</text>
</comment>
<evidence type="ECO:0000256" key="1">
    <source>
        <dbReference type="SAM" id="MobiDB-lite"/>
    </source>
</evidence>